<reference evidence="4" key="1">
    <citation type="submission" date="2020-12" db="EMBL/GenBank/DDBJ databases">
        <title>Geomonas sp. Red875, isolated from river sediment.</title>
        <authorList>
            <person name="Xu Z."/>
            <person name="Zhang Z."/>
            <person name="Masuda Y."/>
            <person name="Itoh H."/>
            <person name="Senoo K."/>
        </authorList>
    </citation>
    <scope>NUCLEOTIDE SEQUENCE</scope>
    <source>
        <strain evidence="4">Red875</strain>
    </source>
</reference>
<dbReference type="PANTHER" id="PTHR37423:SF2">
    <property type="entry name" value="MEMBRANE-BOUND LYTIC MUREIN TRANSGLYCOSYLASE C"/>
    <property type="match status" value="1"/>
</dbReference>
<keyword evidence="5" id="KW-1185">Reference proteome</keyword>
<dbReference type="EMBL" id="JAEMHM010000012">
    <property type="protein sequence ID" value="MBJ6726037.1"/>
    <property type="molecule type" value="Genomic_DNA"/>
</dbReference>
<dbReference type="PANTHER" id="PTHR37423">
    <property type="entry name" value="SOLUBLE LYTIC MUREIN TRANSGLYCOSYLASE-RELATED"/>
    <property type="match status" value="1"/>
</dbReference>
<dbReference type="SUPFAM" id="SSF53955">
    <property type="entry name" value="Lysozyme-like"/>
    <property type="match status" value="1"/>
</dbReference>
<dbReference type="InterPro" id="IPR008258">
    <property type="entry name" value="Transglycosylase_SLT_dom_1"/>
</dbReference>
<proteinExistence type="inferred from homology"/>
<evidence type="ECO:0000313" key="5">
    <source>
        <dbReference type="Proteomes" id="UP000636888"/>
    </source>
</evidence>
<evidence type="ECO:0000256" key="2">
    <source>
        <dbReference type="SAM" id="MobiDB-lite"/>
    </source>
</evidence>
<gene>
    <name evidence="4" type="ORF">JFN93_15070</name>
</gene>
<comment type="caution">
    <text evidence="4">The sequence shown here is derived from an EMBL/GenBank/DDBJ whole genome shotgun (WGS) entry which is preliminary data.</text>
</comment>
<comment type="similarity">
    <text evidence="1">Belongs to the transglycosylase Slt family.</text>
</comment>
<dbReference type="Pfam" id="PF01464">
    <property type="entry name" value="SLT"/>
    <property type="match status" value="1"/>
</dbReference>
<accession>A0A8J7LZ34</accession>
<protein>
    <submittedName>
        <fullName evidence="4">Lytic transglycosylase domain-containing protein</fullName>
    </submittedName>
</protein>
<evidence type="ECO:0000256" key="1">
    <source>
        <dbReference type="ARBA" id="ARBA00007734"/>
    </source>
</evidence>
<evidence type="ECO:0000259" key="3">
    <source>
        <dbReference type="Pfam" id="PF01464"/>
    </source>
</evidence>
<dbReference type="GO" id="GO:0008933">
    <property type="term" value="F:peptidoglycan lytic transglycosylase activity"/>
    <property type="evidence" value="ECO:0007669"/>
    <property type="project" value="InterPro"/>
</dbReference>
<dbReference type="PROSITE" id="PS00922">
    <property type="entry name" value="TRANSGLYCOSYLASE"/>
    <property type="match status" value="1"/>
</dbReference>
<feature type="region of interest" description="Disordered" evidence="2">
    <location>
        <begin position="1"/>
        <end position="23"/>
    </location>
</feature>
<dbReference type="Proteomes" id="UP000636888">
    <property type="component" value="Unassembled WGS sequence"/>
</dbReference>
<dbReference type="GO" id="GO:0000270">
    <property type="term" value="P:peptidoglycan metabolic process"/>
    <property type="evidence" value="ECO:0007669"/>
    <property type="project" value="InterPro"/>
</dbReference>
<organism evidence="4 5">
    <name type="scientific">Geomesophilobacter sediminis</name>
    <dbReference type="NCBI Taxonomy" id="2798584"/>
    <lineage>
        <taxon>Bacteria</taxon>
        <taxon>Pseudomonadati</taxon>
        <taxon>Thermodesulfobacteriota</taxon>
        <taxon>Desulfuromonadia</taxon>
        <taxon>Geobacterales</taxon>
        <taxon>Geobacteraceae</taxon>
        <taxon>Geomesophilobacter</taxon>
    </lineage>
</organism>
<feature type="domain" description="Transglycosylase SLT" evidence="3">
    <location>
        <begin position="130"/>
        <end position="228"/>
    </location>
</feature>
<name>A0A8J7LZ34_9BACT</name>
<dbReference type="GO" id="GO:0016020">
    <property type="term" value="C:membrane"/>
    <property type="evidence" value="ECO:0007669"/>
    <property type="project" value="InterPro"/>
</dbReference>
<evidence type="ECO:0000313" key="4">
    <source>
        <dbReference type="EMBL" id="MBJ6726037.1"/>
    </source>
</evidence>
<dbReference type="AlphaFoldDB" id="A0A8J7LZ34"/>
<dbReference type="CDD" id="cd00254">
    <property type="entry name" value="LT-like"/>
    <property type="match status" value="1"/>
</dbReference>
<dbReference type="InterPro" id="IPR023346">
    <property type="entry name" value="Lysozyme-like_dom_sf"/>
</dbReference>
<dbReference type="Gene3D" id="1.10.530.10">
    <property type="match status" value="1"/>
</dbReference>
<sequence>MAINPVTLRPGVEETGESRKTTSTAAAGAFDALLSQTGGAPEPISAQTAAEILKLKMLNSAVQLGETSDSRSSTPTPGIAGALDAFLAQAVAPTGPSFAELAGGQPPQACFANEATSVSVSSTATGTDGVIQKASARYGVDPALIKAVIHAESGFNPRALSRAGAQGLMQLMPRTARDLGVSDPYDPEQNVMGGTRFLKEMLNHYGGNVDAALAAYNWGPGNVDRHGSGSLPRETRDYLAKVKSLYAQYQG</sequence>
<dbReference type="InterPro" id="IPR000189">
    <property type="entry name" value="Transglyc_AS"/>
</dbReference>
<dbReference type="RefSeq" id="WP_199384931.1">
    <property type="nucleotide sequence ID" value="NZ_JAEMHM010000012.1"/>
</dbReference>